<sequence>MKLIYILLLILVIPTTIFADTNDSNITIWNRIVKIFSSNENDNLNMVEELMGVDSEKKNEEVVAPKRIWPSIKSAANIFLSFLKELLPTIKNNNLENEDYFSEEIIKTQDLSGKWVGRYTIISPEECKTYHDSGEWNASLVKDNNNFSGQFDSFLVSGKTIVENNKWAVGSGSNFSFKGTVKGNTVDGSFSGPSCGSFLRDMLKNIEIISDMEFSQEKIYGQFFGGRILNE</sequence>
<evidence type="ECO:0000313" key="2">
    <source>
        <dbReference type="EMBL" id="PIR68413.1"/>
    </source>
</evidence>
<dbReference type="EMBL" id="PFCQ01000005">
    <property type="protein sequence ID" value="PIR68413.1"/>
    <property type="molecule type" value="Genomic_DNA"/>
</dbReference>
<name>A0A2H0TBN2_9BACT</name>
<accession>A0A2H0TBN2</accession>
<keyword evidence="1" id="KW-0732">Signal</keyword>
<organism evidence="2 3">
    <name type="scientific">Candidatus Nomurabacteria bacterium CG10_big_fil_rev_8_21_14_0_10_35_16</name>
    <dbReference type="NCBI Taxonomy" id="1974731"/>
    <lineage>
        <taxon>Bacteria</taxon>
        <taxon>Candidatus Nomuraibacteriota</taxon>
    </lineage>
</organism>
<reference evidence="3" key="1">
    <citation type="submission" date="2017-09" db="EMBL/GenBank/DDBJ databases">
        <title>Depth-based differentiation of microbial function through sediment-hosted aquifers and enrichment of novel symbionts in the deep terrestrial subsurface.</title>
        <authorList>
            <person name="Probst A.J."/>
            <person name="Ladd B."/>
            <person name="Jarett J.K."/>
            <person name="Geller-Mcgrath D.E."/>
            <person name="Sieber C.M.K."/>
            <person name="Emerson J.B."/>
            <person name="Anantharaman K."/>
            <person name="Thomas B.C."/>
            <person name="Malmstrom R."/>
            <person name="Stieglmeier M."/>
            <person name="Klingl A."/>
            <person name="Woyke T."/>
            <person name="Ryan C.M."/>
            <person name="Banfield J.F."/>
        </authorList>
    </citation>
    <scope>NUCLEOTIDE SEQUENCE [LARGE SCALE GENOMIC DNA]</scope>
</reference>
<proteinExistence type="predicted"/>
<dbReference type="Proteomes" id="UP000230094">
    <property type="component" value="Unassembled WGS sequence"/>
</dbReference>
<comment type="caution">
    <text evidence="2">The sequence shown here is derived from an EMBL/GenBank/DDBJ whole genome shotgun (WGS) entry which is preliminary data.</text>
</comment>
<feature type="chain" id="PRO_5013863583" evidence="1">
    <location>
        <begin position="20"/>
        <end position="231"/>
    </location>
</feature>
<protein>
    <submittedName>
        <fullName evidence="2">Uncharacterized protein</fullName>
    </submittedName>
</protein>
<gene>
    <name evidence="2" type="ORF">COU49_00920</name>
</gene>
<evidence type="ECO:0000313" key="3">
    <source>
        <dbReference type="Proteomes" id="UP000230094"/>
    </source>
</evidence>
<evidence type="ECO:0000256" key="1">
    <source>
        <dbReference type="SAM" id="SignalP"/>
    </source>
</evidence>
<dbReference type="AlphaFoldDB" id="A0A2H0TBN2"/>
<feature type="signal peptide" evidence="1">
    <location>
        <begin position="1"/>
        <end position="19"/>
    </location>
</feature>